<keyword evidence="1" id="KW-1133">Transmembrane helix</keyword>
<organism evidence="2">
    <name type="scientific">hydrothermal vent metagenome</name>
    <dbReference type="NCBI Taxonomy" id="652676"/>
    <lineage>
        <taxon>unclassified sequences</taxon>
        <taxon>metagenomes</taxon>
        <taxon>ecological metagenomes</taxon>
    </lineage>
</organism>
<feature type="transmembrane region" description="Helical" evidence="1">
    <location>
        <begin position="85"/>
        <end position="107"/>
    </location>
</feature>
<reference evidence="2" key="1">
    <citation type="submission" date="2018-06" db="EMBL/GenBank/DDBJ databases">
        <authorList>
            <person name="Zhirakovskaya E."/>
        </authorList>
    </citation>
    <scope>NUCLEOTIDE SEQUENCE</scope>
</reference>
<protein>
    <submittedName>
        <fullName evidence="2">Polyketide synthase modules and related proteins</fullName>
    </submittedName>
</protein>
<sequence length="147" mass="15384">GFFGLGATGALVDAHWRTLIQTKVGLELQGRVLSTNRMLALSTMPLGALAAGFLADKVFEPLMANDGLFADSVGMLIGSGPGRGIALLMIIVGTFRVILAVVGYSYAPLRNMEDDLPDAVPDAVIVADKDALQAQADQQVLTQTAVN</sequence>
<evidence type="ECO:0000256" key="1">
    <source>
        <dbReference type="SAM" id="Phobius"/>
    </source>
</evidence>
<proteinExistence type="predicted"/>
<keyword evidence="1" id="KW-0472">Membrane</keyword>
<dbReference type="EMBL" id="UOEU01000761">
    <property type="protein sequence ID" value="VAW39691.1"/>
    <property type="molecule type" value="Genomic_DNA"/>
</dbReference>
<accession>A0A3B0VA12</accession>
<dbReference type="AlphaFoldDB" id="A0A3B0VA12"/>
<gene>
    <name evidence="2" type="ORF">MNBD_CHLOROFLEXI01-1859</name>
</gene>
<keyword evidence="1" id="KW-0812">Transmembrane</keyword>
<feature type="non-terminal residue" evidence="2">
    <location>
        <position position="1"/>
    </location>
</feature>
<evidence type="ECO:0000313" key="2">
    <source>
        <dbReference type="EMBL" id="VAW39691.1"/>
    </source>
</evidence>
<name>A0A3B0VA12_9ZZZZ</name>